<dbReference type="EMBL" id="LHZR01000109">
    <property type="protein sequence ID" value="KXV47394.1"/>
    <property type="molecule type" value="Genomic_DNA"/>
</dbReference>
<gene>
    <name evidence="1" type="ORF">AD945_10090</name>
</gene>
<organism evidence="1 2">
    <name type="scientific">Gluconobacter albidus</name>
    <dbReference type="NCBI Taxonomy" id="318683"/>
    <lineage>
        <taxon>Bacteria</taxon>
        <taxon>Pseudomonadati</taxon>
        <taxon>Pseudomonadota</taxon>
        <taxon>Alphaproteobacteria</taxon>
        <taxon>Acetobacterales</taxon>
        <taxon>Acetobacteraceae</taxon>
        <taxon>Gluconobacter</taxon>
    </lineage>
</organism>
<name>A0A149THK5_9PROT</name>
<dbReference type="PATRIC" id="fig|318683.6.peg.1309"/>
<comment type="caution">
    <text evidence="1">The sequence shown here is derived from an EMBL/GenBank/DDBJ whole genome shotgun (WGS) entry which is preliminary data.</text>
</comment>
<sequence length="74" mass="8549">MTQEQKVRTRREQLATYPESVCVGRYSDGSWQLRRDSDHLDGDRLIEGPVLYVRCDIAYNCEKQAEALTREGGE</sequence>
<proteinExistence type="predicted"/>
<dbReference type="AlphaFoldDB" id="A0A149THK5"/>
<reference evidence="1 2" key="1">
    <citation type="submission" date="2015-06" db="EMBL/GenBank/DDBJ databases">
        <title>Improved classification and identification of acetic acid bacteria using matrix-assisted laser desorption/ionization time-of-flight mass spectrometry; Gluconobacter nephelii and Gluconobacter uchimurae are later heterotypic synonyms of Gluconobacter japonicus and Gluconobacter oxydans, respectively.</title>
        <authorList>
            <person name="Li L."/>
            <person name="Cleenwerck I."/>
            <person name="De Vuyst L."/>
            <person name="Vandamme P."/>
        </authorList>
    </citation>
    <scope>NUCLEOTIDE SEQUENCE [LARGE SCALE GENOMIC DNA]</scope>
    <source>
        <strain evidence="1 2">LMG 1768</strain>
    </source>
</reference>
<protein>
    <submittedName>
        <fullName evidence="1">Uncharacterized protein</fullName>
    </submittedName>
</protein>
<evidence type="ECO:0000313" key="2">
    <source>
        <dbReference type="Proteomes" id="UP000075636"/>
    </source>
</evidence>
<dbReference type="Proteomes" id="UP000075636">
    <property type="component" value="Unassembled WGS sequence"/>
</dbReference>
<evidence type="ECO:0000313" key="1">
    <source>
        <dbReference type="EMBL" id="KXV47394.1"/>
    </source>
</evidence>
<accession>A0A149THK5</accession>